<keyword evidence="3" id="KW-0169">Cobalamin biosynthesis</keyword>
<dbReference type="SUPFAM" id="SSF53790">
    <property type="entry name" value="Tetrapyrrole methylase"/>
    <property type="match status" value="1"/>
</dbReference>
<gene>
    <name evidence="10" type="ordered locus">Francci3_1523</name>
</gene>
<dbReference type="EMBL" id="CP000249">
    <property type="protein sequence ID" value="ABD10899.1"/>
    <property type="molecule type" value="Genomic_DNA"/>
</dbReference>
<dbReference type="InterPro" id="IPR014776">
    <property type="entry name" value="4pyrrole_Mease_sub2"/>
</dbReference>
<dbReference type="NCBIfam" id="TIGR01465">
    <property type="entry name" value="cobM_cbiF"/>
    <property type="match status" value="1"/>
</dbReference>
<dbReference type="OrthoDB" id="9815856at2"/>
<dbReference type="HOGENOM" id="CLU_011276_7_1_11"/>
<feature type="compositionally biased region" description="Low complexity" evidence="8">
    <location>
        <begin position="251"/>
        <end position="270"/>
    </location>
</feature>
<accession>A0A1X1Q0K7</accession>
<dbReference type="PANTHER" id="PTHR45790">
    <property type="entry name" value="SIROHEME SYNTHASE-RELATED"/>
    <property type="match status" value="1"/>
</dbReference>
<dbReference type="Proteomes" id="UP000001937">
    <property type="component" value="Chromosome"/>
</dbReference>
<dbReference type="PANTHER" id="PTHR45790:SF4">
    <property type="entry name" value="COBALT-PRECORRIN-4 C(11)-METHYLTRANSFERASE"/>
    <property type="match status" value="1"/>
</dbReference>
<feature type="domain" description="Tetrapyrrole methylase" evidence="9">
    <location>
        <begin position="2"/>
        <end position="208"/>
    </location>
</feature>
<evidence type="ECO:0000256" key="6">
    <source>
        <dbReference type="ARBA" id="ARBA00022691"/>
    </source>
</evidence>
<dbReference type="GO" id="GO:0032259">
    <property type="term" value="P:methylation"/>
    <property type="evidence" value="ECO:0007669"/>
    <property type="project" value="UniProtKB-KW"/>
</dbReference>
<reference evidence="10 11" key="1">
    <citation type="journal article" date="2007" name="Genome Res.">
        <title>Genome characteristics of facultatively symbiotic Frankia sp. strains reflect host range and host plant biogeography.</title>
        <authorList>
            <person name="Normand P."/>
            <person name="Lapierre P."/>
            <person name="Tisa L.S."/>
            <person name="Gogarten J.P."/>
            <person name="Alloisio N."/>
            <person name="Bagnarol E."/>
            <person name="Bassi C.A."/>
            <person name="Berry A.M."/>
            <person name="Bickhart D.M."/>
            <person name="Choisne N."/>
            <person name="Couloux A."/>
            <person name="Cournoyer B."/>
            <person name="Cruveiller S."/>
            <person name="Daubin V."/>
            <person name="Demange N."/>
            <person name="Francino M.P."/>
            <person name="Goltsman E."/>
            <person name="Huang Y."/>
            <person name="Kopp O.R."/>
            <person name="Labarre L."/>
            <person name="Lapidus A."/>
            <person name="Lavire C."/>
            <person name="Marechal J."/>
            <person name="Martinez M."/>
            <person name="Mastronunzio J.E."/>
            <person name="Mullin B.C."/>
            <person name="Niemann J."/>
            <person name="Pujic P."/>
            <person name="Rawnsley T."/>
            <person name="Rouy Z."/>
            <person name="Schenowitz C."/>
            <person name="Sellstedt A."/>
            <person name="Tavares F."/>
            <person name="Tomkins J.P."/>
            <person name="Vallenet D."/>
            <person name="Valverde C."/>
            <person name="Wall L.G."/>
            <person name="Wang Y."/>
            <person name="Medigue C."/>
            <person name="Benson D.R."/>
        </authorList>
    </citation>
    <scope>NUCLEOTIDE SEQUENCE [LARGE SCALE GENOMIC DNA]</scope>
    <source>
        <strain evidence="11">DSM 45818 / CECT 9043 / CcI3</strain>
    </source>
</reference>
<dbReference type="KEGG" id="fra:Francci3_1523"/>
<dbReference type="InterPro" id="IPR000878">
    <property type="entry name" value="4pyrrol_Mease"/>
</dbReference>
<dbReference type="EC" id="2.1.1.133" evidence="10"/>
<keyword evidence="5 7" id="KW-0808">Transferase</keyword>
<evidence type="ECO:0000256" key="5">
    <source>
        <dbReference type="ARBA" id="ARBA00022679"/>
    </source>
</evidence>
<comment type="pathway">
    <text evidence="1">Cofactor biosynthesis; adenosylcobalamin biosynthesis.</text>
</comment>
<evidence type="ECO:0000313" key="10">
    <source>
        <dbReference type="EMBL" id="ABD10899.1"/>
    </source>
</evidence>
<dbReference type="CDD" id="cd11641">
    <property type="entry name" value="Precorrin-4_C11-MT"/>
    <property type="match status" value="1"/>
</dbReference>
<dbReference type="InterPro" id="IPR006362">
    <property type="entry name" value="Cbl_synth_CobM/CibF"/>
</dbReference>
<dbReference type="InterPro" id="IPR014777">
    <property type="entry name" value="4pyrrole_Mease_sub1"/>
</dbReference>
<dbReference type="InterPro" id="IPR003043">
    <property type="entry name" value="Uropor_MeTrfase_CS"/>
</dbReference>
<proteinExistence type="inferred from homology"/>
<dbReference type="PROSITE" id="PS00840">
    <property type="entry name" value="SUMT_2"/>
    <property type="match status" value="1"/>
</dbReference>
<dbReference type="RefSeq" id="WP_011435962.1">
    <property type="nucleotide sequence ID" value="NC_007777.1"/>
</dbReference>
<protein>
    <submittedName>
        <fullName evidence="10">Precorrin-4 C11-methyltransferase</fullName>
        <ecNumber evidence="10">2.1.1.133</ecNumber>
    </submittedName>
</protein>
<dbReference type="eggNOG" id="COG2875">
    <property type="taxonomic scope" value="Bacteria"/>
</dbReference>
<dbReference type="Gene3D" id="3.30.950.10">
    <property type="entry name" value="Methyltransferase, Cobalt-precorrin-4 Transmethylase, Domain 2"/>
    <property type="match status" value="1"/>
</dbReference>
<sequence>MTVHFIGAGPGAADLITVRGRNLIASCPVCLYAGSLVPVELLAHCPPGARLVDTARMPLDDIVAELVAADAAGHDVARLHSGDPSLYSAVAEQMRRLDAAGIAYDVTPGVPAFAAAAASLRRELTVPGVAQSVVLTRTAVLSSPMPPGEDLATLGRSGATLVLHLAVHRIETLVAELVPNYGTDCPAAVVAWASRADEIVLRGTLADIAGRARAAGLTRTAVIIVGRALAAEGFRDSYLYSRERFGPDGCVSSVPPASPVSQASPANAAPCGPDPAPRAR</sequence>
<evidence type="ECO:0000256" key="7">
    <source>
        <dbReference type="RuleBase" id="RU003960"/>
    </source>
</evidence>
<accession>Q2JCU3</accession>
<keyword evidence="4 7" id="KW-0489">Methyltransferase</keyword>
<evidence type="ECO:0000256" key="2">
    <source>
        <dbReference type="ARBA" id="ARBA00005879"/>
    </source>
</evidence>
<keyword evidence="6" id="KW-0949">S-adenosyl-L-methionine</keyword>
<name>Q2JCU3_FRACC</name>
<feature type="region of interest" description="Disordered" evidence="8">
    <location>
        <begin position="251"/>
        <end position="280"/>
    </location>
</feature>
<evidence type="ECO:0000256" key="4">
    <source>
        <dbReference type="ARBA" id="ARBA00022603"/>
    </source>
</evidence>
<dbReference type="STRING" id="106370.Francci3_1523"/>
<keyword evidence="11" id="KW-1185">Reference proteome</keyword>
<organism evidence="10 11">
    <name type="scientific">Frankia casuarinae (strain DSM 45818 / CECT 9043 / HFP020203 / CcI3)</name>
    <dbReference type="NCBI Taxonomy" id="106370"/>
    <lineage>
        <taxon>Bacteria</taxon>
        <taxon>Bacillati</taxon>
        <taxon>Actinomycetota</taxon>
        <taxon>Actinomycetes</taxon>
        <taxon>Frankiales</taxon>
        <taxon>Frankiaceae</taxon>
        <taxon>Frankia</taxon>
    </lineage>
</organism>
<dbReference type="UniPathway" id="UPA00148"/>
<dbReference type="PROSITE" id="PS00839">
    <property type="entry name" value="SUMT_1"/>
    <property type="match status" value="1"/>
</dbReference>
<dbReference type="Gene3D" id="3.40.1010.10">
    <property type="entry name" value="Cobalt-precorrin-4 Transmethylase, Domain 1"/>
    <property type="match status" value="1"/>
</dbReference>
<dbReference type="InterPro" id="IPR050161">
    <property type="entry name" value="Siro_Cobalamin_biosynth"/>
</dbReference>
<dbReference type="Pfam" id="PF00590">
    <property type="entry name" value="TP_methylase"/>
    <property type="match status" value="1"/>
</dbReference>
<evidence type="ECO:0000259" key="9">
    <source>
        <dbReference type="Pfam" id="PF00590"/>
    </source>
</evidence>
<dbReference type="GO" id="GO:0046026">
    <property type="term" value="F:precorrin-4 C11-methyltransferase activity"/>
    <property type="evidence" value="ECO:0007669"/>
    <property type="project" value="UniProtKB-EC"/>
</dbReference>
<dbReference type="GO" id="GO:0009236">
    <property type="term" value="P:cobalamin biosynthetic process"/>
    <property type="evidence" value="ECO:0007669"/>
    <property type="project" value="UniProtKB-UniPathway"/>
</dbReference>
<comment type="similarity">
    <text evidence="2 7">Belongs to the precorrin methyltransferase family.</text>
</comment>
<evidence type="ECO:0000256" key="3">
    <source>
        <dbReference type="ARBA" id="ARBA00022573"/>
    </source>
</evidence>
<evidence type="ECO:0000256" key="1">
    <source>
        <dbReference type="ARBA" id="ARBA00004953"/>
    </source>
</evidence>
<dbReference type="AlphaFoldDB" id="Q2JCU3"/>
<evidence type="ECO:0000313" key="11">
    <source>
        <dbReference type="Proteomes" id="UP000001937"/>
    </source>
</evidence>
<dbReference type="InterPro" id="IPR035996">
    <property type="entry name" value="4pyrrol_Methylase_sf"/>
</dbReference>
<evidence type="ECO:0000256" key="8">
    <source>
        <dbReference type="SAM" id="MobiDB-lite"/>
    </source>
</evidence>